<dbReference type="InterPro" id="IPR011081">
    <property type="entry name" value="Big_4"/>
</dbReference>
<accession>A0A9X3WCK1</accession>
<organism evidence="2 3">
    <name type="scientific">Aquibacillus salsiterrae</name>
    <dbReference type="NCBI Taxonomy" id="2950439"/>
    <lineage>
        <taxon>Bacteria</taxon>
        <taxon>Bacillati</taxon>
        <taxon>Bacillota</taxon>
        <taxon>Bacilli</taxon>
        <taxon>Bacillales</taxon>
        <taxon>Bacillaceae</taxon>
        <taxon>Aquibacillus</taxon>
    </lineage>
</organism>
<dbReference type="Gene3D" id="2.60.120.260">
    <property type="entry name" value="Galactose-binding domain-like"/>
    <property type="match status" value="1"/>
</dbReference>
<dbReference type="EMBL" id="JAMQKC010000002">
    <property type="protein sequence ID" value="MDC3415881.1"/>
    <property type="molecule type" value="Genomic_DNA"/>
</dbReference>
<feature type="domain" description="Bacterial Ig-like" evidence="1">
    <location>
        <begin position="2"/>
        <end position="39"/>
    </location>
</feature>
<evidence type="ECO:0000313" key="2">
    <source>
        <dbReference type="EMBL" id="MDC3415881.1"/>
    </source>
</evidence>
<comment type="caution">
    <text evidence="2">The sequence shown here is derived from an EMBL/GenBank/DDBJ whole genome shotgun (WGS) entry which is preliminary data.</text>
</comment>
<protein>
    <submittedName>
        <fullName evidence="2">Ig-like domain-containing protein</fullName>
    </submittedName>
</protein>
<name>A0A9X3WCK1_9BACI</name>
<proteinExistence type="predicted"/>
<evidence type="ECO:0000313" key="3">
    <source>
        <dbReference type="Proteomes" id="UP001145069"/>
    </source>
</evidence>
<dbReference type="Pfam" id="PF07532">
    <property type="entry name" value="Big_4"/>
    <property type="match status" value="1"/>
</dbReference>
<evidence type="ECO:0000259" key="1">
    <source>
        <dbReference type="Pfam" id="PF07532"/>
    </source>
</evidence>
<reference evidence="2" key="1">
    <citation type="submission" date="2022-06" db="EMBL/GenBank/DDBJ databases">
        <title>Aquibacillus sp. a new bacterium isolated from soil saline samples.</title>
        <authorList>
            <person name="Galisteo C."/>
            <person name="De La Haba R."/>
            <person name="Sanchez-Porro C."/>
            <person name="Ventosa A."/>
        </authorList>
    </citation>
    <scope>NUCLEOTIDE SEQUENCE</scope>
    <source>
        <strain evidence="2">3ASR75-54</strain>
    </source>
</reference>
<dbReference type="AlphaFoldDB" id="A0A9X3WCK1"/>
<dbReference type="Proteomes" id="UP001145069">
    <property type="component" value="Unassembled WGS sequence"/>
</dbReference>
<sequence>MTVVYNDGSEGQVPVTWDEKQLKSAMKAGVGSYAINGTTQDGPAVVAKLVIKLENFVVNPSFESGDRSMWSIDYPGGVEAHTDYQNKAADAKTGDYSLHFYSGIDVDFTVEQTITGLEPGYYNLSMFVQGGDADGSEMYLYGKTGSNTYQADTSVNGWVNWSNPEIKEVLVLDGTITIGAAIKADAGAWGTLDDFALTYVRDYKVSEDKKADIAKERQNERALYKKK</sequence>
<gene>
    <name evidence="2" type="ORF">NC799_03030</name>
</gene>
<keyword evidence="3" id="KW-1185">Reference proteome</keyword>